<evidence type="ECO:0000256" key="1">
    <source>
        <dbReference type="ARBA" id="ARBA00004167"/>
    </source>
</evidence>
<name>A0AAD9R1Y5_ACRCE</name>
<evidence type="ECO:0000256" key="8">
    <source>
        <dbReference type="SAM" id="Phobius"/>
    </source>
</evidence>
<proteinExistence type="predicted"/>
<feature type="domain" description="Ig-like" evidence="10">
    <location>
        <begin position="385"/>
        <end position="474"/>
    </location>
</feature>
<dbReference type="PROSITE" id="PS50853">
    <property type="entry name" value="FN3"/>
    <property type="match status" value="3"/>
</dbReference>
<evidence type="ECO:0000256" key="3">
    <source>
        <dbReference type="ARBA" id="ARBA00022737"/>
    </source>
</evidence>
<dbReference type="Gene3D" id="2.60.40.10">
    <property type="entry name" value="Immunoglobulins"/>
    <property type="match status" value="8"/>
</dbReference>
<dbReference type="Pfam" id="PF00047">
    <property type="entry name" value="ig"/>
    <property type="match status" value="1"/>
</dbReference>
<keyword evidence="13" id="KW-1185">Reference proteome</keyword>
<dbReference type="AlphaFoldDB" id="A0AAD9R1Y5"/>
<feature type="transmembrane region" description="Helical" evidence="8">
    <location>
        <begin position="1035"/>
        <end position="1057"/>
    </location>
</feature>
<dbReference type="PANTHER" id="PTHR44170:SF6">
    <property type="entry name" value="CONTACTIN"/>
    <property type="match status" value="1"/>
</dbReference>
<evidence type="ECO:0000259" key="11">
    <source>
        <dbReference type="PROSITE" id="PS50853"/>
    </source>
</evidence>
<evidence type="ECO:0000259" key="10">
    <source>
        <dbReference type="PROSITE" id="PS50835"/>
    </source>
</evidence>
<evidence type="ECO:0000313" key="12">
    <source>
        <dbReference type="EMBL" id="KAK2571512.1"/>
    </source>
</evidence>
<feature type="signal peptide" evidence="9">
    <location>
        <begin position="1"/>
        <end position="19"/>
    </location>
</feature>
<comment type="caution">
    <text evidence="12">The sequence shown here is derived from an EMBL/GenBank/DDBJ whole genome shotgun (WGS) entry which is preliminary data.</text>
</comment>
<dbReference type="EMBL" id="JARQWQ010000006">
    <property type="protein sequence ID" value="KAK2571512.1"/>
    <property type="molecule type" value="Genomic_DNA"/>
</dbReference>
<feature type="domain" description="Fibronectin type-III" evidence="11">
    <location>
        <begin position="575"/>
        <end position="674"/>
    </location>
</feature>
<feature type="domain" description="Ig-like" evidence="10">
    <location>
        <begin position="28"/>
        <end position="117"/>
    </location>
</feature>
<keyword evidence="9" id="KW-0732">Signal</keyword>
<reference evidence="12" key="2">
    <citation type="journal article" date="2023" name="Science">
        <title>Genomic signatures of disease resistance in endangered staghorn corals.</title>
        <authorList>
            <person name="Vollmer S.V."/>
            <person name="Selwyn J.D."/>
            <person name="Despard B.A."/>
            <person name="Roesel C.L."/>
        </authorList>
    </citation>
    <scope>NUCLEOTIDE SEQUENCE</scope>
    <source>
        <strain evidence="12">K2</strain>
    </source>
</reference>
<dbReference type="GO" id="GO:0007411">
    <property type="term" value="P:axon guidance"/>
    <property type="evidence" value="ECO:0007669"/>
    <property type="project" value="TreeGrafter"/>
</dbReference>
<protein>
    <submittedName>
        <fullName evidence="12">Fibronectin type III domain-containing protein</fullName>
    </submittedName>
</protein>
<dbReference type="Pfam" id="PF13927">
    <property type="entry name" value="Ig_3"/>
    <property type="match status" value="1"/>
</dbReference>
<dbReference type="InterPro" id="IPR013783">
    <property type="entry name" value="Ig-like_fold"/>
</dbReference>
<dbReference type="InterPro" id="IPR003961">
    <property type="entry name" value="FN3_dom"/>
</dbReference>
<dbReference type="InterPro" id="IPR026966">
    <property type="entry name" value="Neurofascin/L1/NrCAM_C"/>
</dbReference>
<keyword evidence="6" id="KW-1015">Disulfide bond</keyword>
<dbReference type="InterPro" id="IPR007110">
    <property type="entry name" value="Ig-like_dom"/>
</dbReference>
<feature type="domain" description="Fibronectin type-III" evidence="11">
    <location>
        <begin position="743"/>
        <end position="836"/>
    </location>
</feature>
<keyword evidence="2 8" id="KW-0812">Transmembrane</keyword>
<evidence type="ECO:0000256" key="9">
    <source>
        <dbReference type="SAM" id="SignalP"/>
    </source>
</evidence>
<comment type="subcellular location">
    <subcellularLocation>
        <location evidence="1">Membrane</location>
        <topology evidence="1">Single-pass membrane protein</topology>
    </subcellularLocation>
</comment>
<dbReference type="SUPFAM" id="SSF49265">
    <property type="entry name" value="Fibronectin type III"/>
    <property type="match status" value="2"/>
</dbReference>
<evidence type="ECO:0000256" key="2">
    <source>
        <dbReference type="ARBA" id="ARBA00022692"/>
    </source>
</evidence>
<dbReference type="InterPro" id="IPR003598">
    <property type="entry name" value="Ig_sub2"/>
</dbReference>
<feature type="domain" description="Ig-like" evidence="10">
    <location>
        <begin position="231"/>
        <end position="295"/>
    </location>
</feature>
<evidence type="ECO:0000256" key="5">
    <source>
        <dbReference type="ARBA" id="ARBA00023136"/>
    </source>
</evidence>
<feature type="region of interest" description="Disordered" evidence="7">
    <location>
        <begin position="1076"/>
        <end position="1156"/>
    </location>
</feature>
<sequence>MWGILPSILILYLVAKTKGADRPKDAPPQITHFLANDLVKPGQVRGYFTLPCKATGKNLKWSWKFNGGPLPDKVKIVNDTLVGGSRDNTLNVAHSGRYQCFVEDTKNKVSTFSREIEVKVTVNIGEPFVYNCPSHSPTYGASFSWERIKGDVQLERNELTAISPDGTLFITSITKDFIESINGSNGIRCKISALNQYYDSGENKKSLFHLLSGAQNRLRQLWPSKEGGRRCIALLLASSPTIVWKKNGKQLGTQKGLETPKAFYNRLLNVTAAEKNSHEDNYTCEAVVGQNTVLTHEFELYVQVIPKWKTGPPASKIDIRIHEKRTIFCDAIADPPPTSKIRAEGNKLHFDNVSLKEDGMYQCVARNSIGMIVSSSWVHILTQKPSFERNGLGPFYLFQNTTGRLKCHPEAAPRPSTFRWSKDGQVLSGGPYRLQPDGTLVITGVDSKRDAGEYECYAENLRGSATAKANATVFEMTRIIIPPKSVKVHKASRVDLRCEAEADKKLKLGYYWIKDGERLESNEKMEWRESQNVLTIADMTLLDSGVFTCVAFTPDPKKSEDRASAIIDIIGVPDPPTNLIISSNCSNRTTTLSWKTGAANKAPITQFLIERKATFKEFPDSAFQVIAEVNDPSAVSFSLEKLAGAATLHFRMRAVNRFGPSRPMPRVDWNAPGLYYKLFYKKASDREMVDVKIPDPASSLFKVQNPGYHELWEFQIQAGNDEAPGDISTIVTAYSGQDPPAGKPQGVTVGTVTARSVELSWQPIYYWGQSRSVNARRRRRAIPDDAPSVVALGGNTQKFVVTNLTPYSNYDIIVKAFNNGGEGPPSDEVSAETIEAEPGPPSVIIYPFAKYILVTWKPPSQPNGIITDYQLGSKDYATGTELSNVVVQKQSVGEDARRKLLANQKPESNYLVDLQARTVIGWGTSVKKAVKTVKWSAPAKPNRPKVQGLDVDRVKVTYICGLGGGYTHEFLVMTQSVEIGNLSPDLYEFKTVARNDYPDQVNPKTSPASDVTEARPFPGVVKTGKYVTTPIYKSAWFFALALLALLLLLGAIIFISYTRRKGTKYQVGKREKMRAALIEDEEPSNQLDGPPINLRRSEQPPKYKSDSSLSRDSDRDSLDDYGEGKFNEDGSFIQEYGDDKTETQGERDQSALSTFV</sequence>
<dbReference type="InterPro" id="IPR036179">
    <property type="entry name" value="Ig-like_dom_sf"/>
</dbReference>
<keyword evidence="4 8" id="KW-1133">Transmembrane helix</keyword>
<dbReference type="SUPFAM" id="SSF48726">
    <property type="entry name" value="Immunoglobulin"/>
    <property type="match status" value="5"/>
</dbReference>
<dbReference type="SMART" id="SM00060">
    <property type="entry name" value="FN3"/>
    <property type="match status" value="4"/>
</dbReference>
<feature type="compositionally biased region" description="Basic and acidic residues" evidence="7">
    <location>
        <begin position="1095"/>
        <end position="1128"/>
    </location>
</feature>
<dbReference type="GO" id="GO:0005886">
    <property type="term" value="C:plasma membrane"/>
    <property type="evidence" value="ECO:0007669"/>
    <property type="project" value="TreeGrafter"/>
</dbReference>
<feature type="chain" id="PRO_5042285485" evidence="9">
    <location>
        <begin position="20"/>
        <end position="1156"/>
    </location>
</feature>
<dbReference type="CDD" id="cd00096">
    <property type="entry name" value="Ig"/>
    <property type="match status" value="2"/>
</dbReference>
<dbReference type="PANTHER" id="PTHR44170">
    <property type="entry name" value="PROTEIN SIDEKICK"/>
    <property type="match status" value="1"/>
</dbReference>
<dbReference type="SMART" id="SM00408">
    <property type="entry name" value="IGc2"/>
    <property type="match status" value="5"/>
</dbReference>
<reference evidence="12" key="1">
    <citation type="journal article" date="2023" name="G3 (Bethesda)">
        <title>Whole genome assembly and annotation of the endangered Caribbean coral Acropora cervicornis.</title>
        <authorList>
            <person name="Selwyn J.D."/>
            <person name="Vollmer S.V."/>
        </authorList>
    </citation>
    <scope>NUCLEOTIDE SEQUENCE</scope>
    <source>
        <strain evidence="12">K2</strain>
    </source>
</reference>
<feature type="domain" description="Ig-like" evidence="10">
    <location>
        <begin position="477"/>
        <end position="568"/>
    </location>
</feature>
<keyword evidence="5 8" id="KW-0472">Membrane</keyword>
<dbReference type="PROSITE" id="PS50835">
    <property type="entry name" value="IG_LIKE"/>
    <property type="match status" value="4"/>
</dbReference>
<dbReference type="GO" id="GO:0098609">
    <property type="term" value="P:cell-cell adhesion"/>
    <property type="evidence" value="ECO:0007669"/>
    <property type="project" value="TreeGrafter"/>
</dbReference>
<feature type="compositionally biased region" description="Basic and acidic residues" evidence="7">
    <location>
        <begin position="1137"/>
        <end position="1149"/>
    </location>
</feature>
<dbReference type="Proteomes" id="UP001249851">
    <property type="component" value="Unassembled WGS sequence"/>
</dbReference>
<dbReference type="SMART" id="SM00409">
    <property type="entry name" value="IG"/>
    <property type="match status" value="5"/>
</dbReference>
<dbReference type="Pfam" id="PF00041">
    <property type="entry name" value="fn3"/>
    <property type="match status" value="1"/>
</dbReference>
<accession>A0AAD9R1Y5</accession>
<dbReference type="GO" id="GO:0030424">
    <property type="term" value="C:axon"/>
    <property type="evidence" value="ECO:0007669"/>
    <property type="project" value="TreeGrafter"/>
</dbReference>
<keyword evidence="3" id="KW-0677">Repeat</keyword>
<evidence type="ECO:0000256" key="4">
    <source>
        <dbReference type="ARBA" id="ARBA00022989"/>
    </source>
</evidence>
<evidence type="ECO:0000313" key="13">
    <source>
        <dbReference type="Proteomes" id="UP001249851"/>
    </source>
</evidence>
<evidence type="ECO:0000256" key="7">
    <source>
        <dbReference type="SAM" id="MobiDB-lite"/>
    </source>
</evidence>
<feature type="domain" description="Fibronectin type-III" evidence="11">
    <location>
        <begin position="837"/>
        <end position="939"/>
    </location>
</feature>
<dbReference type="InterPro" id="IPR003599">
    <property type="entry name" value="Ig_sub"/>
</dbReference>
<dbReference type="InterPro" id="IPR036116">
    <property type="entry name" value="FN3_sf"/>
</dbReference>
<dbReference type="Pfam" id="PF13882">
    <property type="entry name" value="Bravo_FIGEY"/>
    <property type="match status" value="1"/>
</dbReference>
<dbReference type="CDD" id="cd00063">
    <property type="entry name" value="FN3"/>
    <property type="match status" value="3"/>
</dbReference>
<gene>
    <name evidence="12" type="ORF">P5673_004116</name>
</gene>
<dbReference type="InterPro" id="IPR013151">
    <property type="entry name" value="Immunoglobulin_dom"/>
</dbReference>
<evidence type="ECO:0000256" key="6">
    <source>
        <dbReference type="ARBA" id="ARBA00023157"/>
    </source>
</evidence>
<organism evidence="12 13">
    <name type="scientific">Acropora cervicornis</name>
    <name type="common">Staghorn coral</name>
    <dbReference type="NCBI Taxonomy" id="6130"/>
    <lineage>
        <taxon>Eukaryota</taxon>
        <taxon>Metazoa</taxon>
        <taxon>Cnidaria</taxon>
        <taxon>Anthozoa</taxon>
        <taxon>Hexacorallia</taxon>
        <taxon>Scleractinia</taxon>
        <taxon>Astrocoeniina</taxon>
        <taxon>Acroporidae</taxon>
        <taxon>Acropora</taxon>
    </lineage>
</organism>